<evidence type="ECO:0000256" key="2">
    <source>
        <dbReference type="SAM" id="MobiDB-lite"/>
    </source>
</evidence>
<reference evidence="4" key="1">
    <citation type="submission" date="2023-06" db="EMBL/GenBank/DDBJ databases">
        <authorList>
            <consortium name="Lawrence Berkeley National Laboratory"/>
            <person name="Ahrendt S."/>
            <person name="Sahu N."/>
            <person name="Indic B."/>
            <person name="Wong-Bajracharya J."/>
            <person name="Merenyi Z."/>
            <person name="Ke H.-M."/>
            <person name="Monk M."/>
            <person name="Kocsube S."/>
            <person name="Drula E."/>
            <person name="Lipzen A."/>
            <person name="Balint B."/>
            <person name="Henrissat B."/>
            <person name="Andreopoulos B."/>
            <person name="Martin F.M."/>
            <person name="Harder C.B."/>
            <person name="Rigling D."/>
            <person name="Ford K.L."/>
            <person name="Foster G.D."/>
            <person name="Pangilinan J."/>
            <person name="Papanicolaou A."/>
            <person name="Barry K."/>
            <person name="LaButti K."/>
            <person name="Viragh M."/>
            <person name="Koriabine M."/>
            <person name="Yan M."/>
            <person name="Riley R."/>
            <person name="Champramary S."/>
            <person name="Plett K.L."/>
            <person name="Tsai I.J."/>
            <person name="Slot J."/>
            <person name="Sipos G."/>
            <person name="Plett J."/>
            <person name="Nagy L.G."/>
            <person name="Grigoriev I.V."/>
        </authorList>
    </citation>
    <scope>NUCLEOTIDE SEQUENCE</scope>
    <source>
        <strain evidence="4">FPL87.14</strain>
    </source>
</reference>
<gene>
    <name evidence="4" type="ORF">EV421DRAFT_1899925</name>
</gene>
<feature type="compositionally biased region" description="Basic and acidic residues" evidence="2">
    <location>
        <begin position="83"/>
        <end position="101"/>
    </location>
</feature>
<protein>
    <recommendedName>
        <fullName evidence="3">Histone chaperone RTT106/FACT complex subunit SPT16-like middle domain-containing protein</fullName>
    </recommendedName>
</protein>
<proteinExistence type="predicted"/>
<evidence type="ECO:0000313" key="4">
    <source>
        <dbReference type="EMBL" id="KAK0449247.1"/>
    </source>
</evidence>
<dbReference type="InterPro" id="IPR013719">
    <property type="entry name" value="RTT106/SPT16-like_middle_dom"/>
</dbReference>
<dbReference type="AlphaFoldDB" id="A0AA39JVB8"/>
<feature type="domain" description="Histone chaperone RTT106/FACT complex subunit SPT16-like middle" evidence="3">
    <location>
        <begin position="4"/>
        <end position="69"/>
    </location>
</feature>
<evidence type="ECO:0000313" key="5">
    <source>
        <dbReference type="Proteomes" id="UP001175226"/>
    </source>
</evidence>
<dbReference type="Gene3D" id="2.30.29.30">
    <property type="entry name" value="Pleckstrin-homology domain (PH domain)/Phosphotyrosine-binding domain (PTB)"/>
    <property type="match status" value="1"/>
</dbReference>
<dbReference type="Pfam" id="PF08512">
    <property type="entry name" value="Rttp106-like_middle"/>
    <property type="match status" value="1"/>
</dbReference>
<dbReference type="EMBL" id="JAUEPT010000008">
    <property type="protein sequence ID" value="KAK0449247.1"/>
    <property type="molecule type" value="Genomic_DNA"/>
</dbReference>
<comment type="function">
    <text evidence="1">Component of the FACT complex, a general chromatin factor that acts to reorganize nucleosomes. The FACT complex is involved in multiple processes that require DNA as a template such as mRNA elongation, DNA replication and DNA repair. During transcription elongation the FACT complex acts as a histone chaperone that both destabilizes and restores nucleosomal structure. It facilitates the passage of RNA polymerase II and transcription by promoting the dissociation of one histone H2A-H2B dimer from the nucleosome, then subsequently promotes the reestablishment of the nucleosome following the passage of RNA polymerase II.</text>
</comment>
<accession>A0AA39JVB8</accession>
<evidence type="ECO:0000259" key="3">
    <source>
        <dbReference type="Pfam" id="PF08512"/>
    </source>
</evidence>
<dbReference type="InterPro" id="IPR011993">
    <property type="entry name" value="PH-like_dom_sf"/>
</dbReference>
<organism evidence="4 5">
    <name type="scientific">Armillaria borealis</name>
    <dbReference type="NCBI Taxonomy" id="47425"/>
    <lineage>
        <taxon>Eukaryota</taxon>
        <taxon>Fungi</taxon>
        <taxon>Dikarya</taxon>
        <taxon>Basidiomycota</taxon>
        <taxon>Agaricomycotina</taxon>
        <taxon>Agaricomycetes</taxon>
        <taxon>Agaricomycetidae</taxon>
        <taxon>Agaricales</taxon>
        <taxon>Marasmiineae</taxon>
        <taxon>Physalacriaceae</taxon>
        <taxon>Armillaria</taxon>
    </lineage>
</organism>
<dbReference type="Proteomes" id="UP001175226">
    <property type="component" value="Unassembled WGS sequence"/>
</dbReference>
<feature type="compositionally biased region" description="Acidic residues" evidence="2">
    <location>
        <begin position="73"/>
        <end position="82"/>
    </location>
</feature>
<name>A0AA39JVB8_9AGAR</name>
<feature type="region of interest" description="Disordered" evidence="2">
    <location>
        <begin position="66"/>
        <end position="122"/>
    </location>
</feature>
<keyword evidence="5" id="KW-1185">Reference proteome</keyword>
<sequence>MHLLLFPNTPLLIELVDIHRVFFSRVAITARTFNFWIAGPEHTYLHANQQRGAHSTQAYLKDKRIKFKSEQVPDADDGDEDESMRSIDSDEEVSRKASGIKDDDDDSGSEGNLIRLQEQSVF</sequence>
<comment type="caution">
    <text evidence="4">The sequence shown here is derived from an EMBL/GenBank/DDBJ whole genome shotgun (WGS) entry which is preliminary data.</text>
</comment>
<evidence type="ECO:0000256" key="1">
    <source>
        <dbReference type="ARBA" id="ARBA00025370"/>
    </source>
</evidence>